<feature type="region of interest" description="Disordered" evidence="1">
    <location>
        <begin position="1"/>
        <end position="25"/>
    </location>
</feature>
<keyword evidence="2" id="KW-1133">Transmembrane helix</keyword>
<protein>
    <submittedName>
        <fullName evidence="3">Uncharacterized protein</fullName>
    </submittedName>
</protein>
<feature type="compositionally biased region" description="Low complexity" evidence="1">
    <location>
        <begin position="90"/>
        <end position="99"/>
    </location>
</feature>
<feature type="transmembrane region" description="Helical" evidence="2">
    <location>
        <begin position="42"/>
        <end position="64"/>
    </location>
</feature>
<proteinExistence type="predicted"/>
<gene>
    <name evidence="3" type="ORF">F5983_05600</name>
</gene>
<dbReference type="EMBL" id="VYUA01000003">
    <property type="protein sequence ID" value="KAB2593741.1"/>
    <property type="molecule type" value="Genomic_DNA"/>
</dbReference>
<evidence type="ECO:0000256" key="1">
    <source>
        <dbReference type="SAM" id="MobiDB-lite"/>
    </source>
</evidence>
<keyword evidence="2" id="KW-0472">Membrane</keyword>
<feature type="region of interest" description="Disordered" evidence="1">
    <location>
        <begin position="67"/>
        <end position="114"/>
    </location>
</feature>
<dbReference type="RefSeq" id="WP_151509248.1">
    <property type="nucleotide sequence ID" value="NZ_JBMVCA010000014.1"/>
</dbReference>
<keyword evidence="2" id="KW-0812">Transmembrane</keyword>
<dbReference type="Proteomes" id="UP000326907">
    <property type="component" value="Unassembled WGS sequence"/>
</dbReference>
<evidence type="ECO:0000313" key="3">
    <source>
        <dbReference type="EMBL" id="KAB2593741.1"/>
    </source>
</evidence>
<dbReference type="AlphaFoldDB" id="A0A5N5EUX2"/>
<name>A0A5N5EUX2_9ACTN</name>
<reference evidence="3 4" key="1">
    <citation type="submission" date="2019-09" db="EMBL/GenBank/DDBJ databases">
        <authorList>
            <person name="Liu P."/>
        </authorList>
    </citation>
    <scope>NUCLEOTIDE SEQUENCE [LARGE SCALE GENOMIC DNA]</scope>
    <source>
        <strain evidence="3 4">TRM68085</strain>
    </source>
</reference>
<sequence length="286" mass="29364">MSSWQGGPSWGPGDNGTPGDSGTPDWAALAEASAARTRRKRWLMIGGGVLATAVVGAIVATAVVTTGGKSDPAGSASELPSPAELPEDTSAPAPSFSSVAPPPPPDPKEYISSAAKDKAPITVDGFFPGKKLAMGDRVHLKGATNRTTDCVTGTQGALGAVLTKNGCQQLIRATYRKDGVAVTVGIAVFATEARAKKTVDEASGGLASLSGAGVPTFCRGGTVCRRTSNSYGRYAYFTVGGFTDGTRVTLQDRDVFAVGDDLTNFVFRQIRHRGQVQASQAAEAGQ</sequence>
<evidence type="ECO:0000256" key="2">
    <source>
        <dbReference type="SAM" id="Phobius"/>
    </source>
</evidence>
<organism evidence="3 4">
    <name type="scientific">Streptomyces arboris</name>
    <dbReference type="NCBI Taxonomy" id="2600619"/>
    <lineage>
        <taxon>Bacteria</taxon>
        <taxon>Bacillati</taxon>
        <taxon>Actinomycetota</taxon>
        <taxon>Actinomycetes</taxon>
        <taxon>Kitasatosporales</taxon>
        <taxon>Streptomycetaceae</taxon>
        <taxon>Streptomyces</taxon>
    </lineage>
</organism>
<evidence type="ECO:0000313" key="4">
    <source>
        <dbReference type="Proteomes" id="UP000326907"/>
    </source>
</evidence>
<comment type="caution">
    <text evidence="3">The sequence shown here is derived from an EMBL/GenBank/DDBJ whole genome shotgun (WGS) entry which is preliminary data.</text>
</comment>
<accession>A0A5N5EUX2</accession>
<keyword evidence="4" id="KW-1185">Reference proteome</keyword>